<evidence type="ECO:0000256" key="1">
    <source>
        <dbReference type="SAM" id="MobiDB-lite"/>
    </source>
</evidence>
<dbReference type="Proteomes" id="UP000092730">
    <property type="component" value="Chromosome 5"/>
</dbReference>
<dbReference type="KEGG" id="kbi:30210317"/>
<sequence length="87" mass="10067">MGCLSSKHIDPRMISQPVPIPSQHPTYSTTFHQQQQHHYPPSNHIPPQLHQDTSPQLRPYQFPTQSFENRGLPPGHPFANPYSRYMP</sequence>
<dbReference type="EMBL" id="KI894022">
    <property type="protein sequence ID" value="OCF24458.1"/>
    <property type="molecule type" value="Genomic_DNA"/>
</dbReference>
<reference evidence="2" key="1">
    <citation type="submission" date="2013-07" db="EMBL/GenBank/DDBJ databases">
        <title>The Genome Sequence of Cryptococcus bestiolae CBS10118.</title>
        <authorList>
            <consortium name="The Broad Institute Genome Sequencing Platform"/>
            <person name="Cuomo C."/>
            <person name="Litvintseva A."/>
            <person name="Chen Y."/>
            <person name="Heitman J."/>
            <person name="Sun S."/>
            <person name="Springer D."/>
            <person name="Dromer F."/>
            <person name="Young S.K."/>
            <person name="Zeng Q."/>
            <person name="Gargeya S."/>
            <person name="Fitzgerald M."/>
            <person name="Abouelleil A."/>
            <person name="Alvarado L."/>
            <person name="Berlin A.M."/>
            <person name="Chapman S.B."/>
            <person name="Dewar J."/>
            <person name="Goldberg J."/>
            <person name="Griggs A."/>
            <person name="Gujja S."/>
            <person name="Hansen M."/>
            <person name="Howarth C."/>
            <person name="Imamovic A."/>
            <person name="Larimer J."/>
            <person name="McCowan C."/>
            <person name="Murphy C."/>
            <person name="Pearson M."/>
            <person name="Priest M."/>
            <person name="Roberts A."/>
            <person name="Saif S."/>
            <person name="Shea T."/>
            <person name="Sykes S."/>
            <person name="Wortman J."/>
            <person name="Nusbaum C."/>
            <person name="Birren B."/>
        </authorList>
    </citation>
    <scope>NUCLEOTIDE SEQUENCE [LARGE SCALE GENOMIC DNA]</scope>
    <source>
        <strain evidence="2">CBS 10118</strain>
    </source>
</reference>
<dbReference type="AlphaFoldDB" id="A0A1B9G0C0"/>
<name>A0A1B9G0C0_9TREE</name>
<dbReference type="RefSeq" id="XP_019045528.1">
    <property type="nucleotide sequence ID" value="XM_019192531.1"/>
</dbReference>
<reference evidence="3" key="4">
    <citation type="submission" date="2024-02" db="EMBL/GenBank/DDBJ databases">
        <title>Comparative genomics of Cryptococcus and Kwoniella reveals pathogenesis evolution and contrasting modes of karyotype evolution via chromosome fusion or intercentromeric recombination.</title>
        <authorList>
            <person name="Coelho M.A."/>
            <person name="David-Palma M."/>
            <person name="Shea T."/>
            <person name="Bowers K."/>
            <person name="McGinley-Smith S."/>
            <person name="Mohammad A.W."/>
            <person name="Gnirke A."/>
            <person name="Yurkov A.M."/>
            <person name="Nowrousian M."/>
            <person name="Sun S."/>
            <person name="Cuomo C.A."/>
            <person name="Heitman J."/>
        </authorList>
    </citation>
    <scope>NUCLEOTIDE SEQUENCE</scope>
    <source>
        <strain evidence="3">CBS 10118</strain>
    </source>
</reference>
<reference evidence="2" key="3">
    <citation type="submission" date="2014-01" db="EMBL/GenBank/DDBJ databases">
        <title>Evolution of pathogenesis and genome organization in the Tremellales.</title>
        <authorList>
            <person name="Cuomo C."/>
            <person name="Litvintseva A."/>
            <person name="Heitman J."/>
            <person name="Chen Y."/>
            <person name="Sun S."/>
            <person name="Springer D."/>
            <person name="Dromer F."/>
            <person name="Young S."/>
            <person name="Zeng Q."/>
            <person name="Chapman S."/>
            <person name="Gujja S."/>
            <person name="Saif S."/>
            <person name="Birren B."/>
        </authorList>
    </citation>
    <scope>NUCLEOTIDE SEQUENCE</scope>
    <source>
        <strain evidence="2">CBS 10118</strain>
    </source>
</reference>
<proteinExistence type="predicted"/>
<feature type="region of interest" description="Disordered" evidence="1">
    <location>
        <begin position="1"/>
        <end position="87"/>
    </location>
</feature>
<protein>
    <submittedName>
        <fullName evidence="2">Uncharacterized protein</fullName>
    </submittedName>
</protein>
<feature type="compositionally biased region" description="Polar residues" evidence="1">
    <location>
        <begin position="50"/>
        <end position="68"/>
    </location>
</feature>
<evidence type="ECO:0000313" key="3">
    <source>
        <dbReference type="EMBL" id="WVW84781.1"/>
    </source>
</evidence>
<dbReference type="EMBL" id="CP144545">
    <property type="protein sequence ID" value="WVW84781.1"/>
    <property type="molecule type" value="Genomic_DNA"/>
</dbReference>
<keyword evidence="4" id="KW-1185">Reference proteome</keyword>
<dbReference type="GeneID" id="30210317"/>
<dbReference type="VEuPathDB" id="FungiDB:I302_05918"/>
<accession>A0A1B9G0C0</accession>
<dbReference type="OrthoDB" id="2562401at2759"/>
<reference evidence="3" key="2">
    <citation type="submission" date="2013-07" db="EMBL/GenBank/DDBJ databases">
        <authorList>
            <consortium name="The Broad Institute Genome Sequencing Platform"/>
            <person name="Cuomo C."/>
            <person name="Litvintseva A."/>
            <person name="Chen Y."/>
            <person name="Heitman J."/>
            <person name="Sun S."/>
            <person name="Springer D."/>
            <person name="Dromer F."/>
            <person name="Young S.K."/>
            <person name="Zeng Q."/>
            <person name="Gargeya S."/>
            <person name="Fitzgerald M."/>
            <person name="Abouelleil A."/>
            <person name="Alvarado L."/>
            <person name="Berlin A.M."/>
            <person name="Chapman S.B."/>
            <person name="Dewar J."/>
            <person name="Goldberg J."/>
            <person name="Griggs A."/>
            <person name="Gujja S."/>
            <person name="Hansen M."/>
            <person name="Howarth C."/>
            <person name="Imamovic A."/>
            <person name="Larimer J."/>
            <person name="McCowan C."/>
            <person name="Murphy C."/>
            <person name="Pearson M."/>
            <person name="Priest M."/>
            <person name="Roberts A."/>
            <person name="Saif S."/>
            <person name="Shea T."/>
            <person name="Sykes S."/>
            <person name="Wortman J."/>
            <person name="Nusbaum C."/>
            <person name="Birren B."/>
        </authorList>
    </citation>
    <scope>NUCLEOTIDE SEQUENCE</scope>
    <source>
        <strain evidence="3">CBS 10118</strain>
    </source>
</reference>
<gene>
    <name evidence="2" type="ORF">I302_05918</name>
    <name evidence="3" type="ORF">I302_106816</name>
</gene>
<organism evidence="2">
    <name type="scientific">Kwoniella bestiolae CBS 10118</name>
    <dbReference type="NCBI Taxonomy" id="1296100"/>
    <lineage>
        <taxon>Eukaryota</taxon>
        <taxon>Fungi</taxon>
        <taxon>Dikarya</taxon>
        <taxon>Basidiomycota</taxon>
        <taxon>Agaricomycotina</taxon>
        <taxon>Tremellomycetes</taxon>
        <taxon>Tremellales</taxon>
        <taxon>Cryptococcaceae</taxon>
        <taxon>Kwoniella</taxon>
    </lineage>
</organism>
<evidence type="ECO:0000313" key="2">
    <source>
        <dbReference type="EMBL" id="OCF24458.1"/>
    </source>
</evidence>
<feature type="compositionally biased region" description="Polar residues" evidence="1">
    <location>
        <begin position="23"/>
        <end position="37"/>
    </location>
</feature>
<evidence type="ECO:0000313" key="4">
    <source>
        <dbReference type="Proteomes" id="UP000092730"/>
    </source>
</evidence>